<evidence type="ECO:0000313" key="2">
    <source>
        <dbReference type="Proteomes" id="UP000031258"/>
    </source>
</evidence>
<proteinExistence type="predicted"/>
<evidence type="ECO:0000313" key="1">
    <source>
        <dbReference type="EMBL" id="KIE05550.1"/>
    </source>
</evidence>
<keyword evidence="2" id="KW-1185">Reference proteome</keyword>
<reference evidence="1 2" key="1">
    <citation type="submission" date="2014-11" db="EMBL/GenBank/DDBJ databases">
        <title>A Rickettsiales Symbiont of Amoebae With Ancient Features.</title>
        <authorList>
            <person name="Schulz F."/>
            <person name="Martijn J."/>
            <person name="Wascher F."/>
            <person name="Kostanjsek R."/>
            <person name="Ettema T.J."/>
            <person name="Horn M."/>
        </authorList>
    </citation>
    <scope>NUCLEOTIDE SEQUENCE [LARGE SCALE GENOMIC DNA]</scope>
    <source>
        <strain evidence="1 2">UWC36</strain>
    </source>
</reference>
<protein>
    <submittedName>
        <fullName evidence="1">Uncharacterized protein</fullName>
    </submittedName>
</protein>
<dbReference type="AlphaFoldDB" id="A0A0C1QZV0"/>
<sequence>MVDLLTNINEIKNELKYYAAIIYFKPINIIRIKNIFDELMNQGIFYDEFIDITYPKSDYTEEFILAFNAVLKRLGITVPDNRDEAV</sequence>
<dbReference type="Proteomes" id="UP000031258">
    <property type="component" value="Unassembled WGS sequence"/>
</dbReference>
<name>A0A0C1QZV0_9RICK</name>
<dbReference type="STRING" id="86105.NF27_DP00940"/>
<accession>A0A0C1QZV0</accession>
<dbReference type="RefSeq" id="WP_039455780.1">
    <property type="nucleotide sequence ID" value="NZ_JSWE01000092.1"/>
</dbReference>
<comment type="caution">
    <text evidence="1">The sequence shown here is derived from an EMBL/GenBank/DDBJ whole genome shotgun (WGS) entry which is preliminary data.</text>
</comment>
<organism evidence="1 2">
    <name type="scientific">Candidatus Jidaibacter acanthamoebae</name>
    <dbReference type="NCBI Taxonomy" id="86105"/>
    <lineage>
        <taxon>Bacteria</taxon>
        <taxon>Pseudomonadati</taxon>
        <taxon>Pseudomonadota</taxon>
        <taxon>Alphaproteobacteria</taxon>
        <taxon>Rickettsiales</taxon>
        <taxon>Candidatus Midichloriaceae</taxon>
        <taxon>Candidatus Jidaibacter</taxon>
    </lineage>
</organism>
<gene>
    <name evidence="1" type="ORF">NF27_DP00940</name>
</gene>
<dbReference type="EMBL" id="JSWE01000092">
    <property type="protein sequence ID" value="KIE05550.1"/>
    <property type="molecule type" value="Genomic_DNA"/>
</dbReference>